<dbReference type="CDD" id="cd00199">
    <property type="entry name" value="WAP"/>
    <property type="match status" value="1"/>
</dbReference>
<dbReference type="PRINTS" id="PR00003">
    <property type="entry name" value="4DISULPHCORE"/>
</dbReference>
<dbReference type="Gene3D" id="4.10.75.10">
    <property type="entry name" value="Elafin-like"/>
    <property type="match status" value="1"/>
</dbReference>
<dbReference type="GO" id="GO:0019731">
    <property type="term" value="P:antibacterial humoral response"/>
    <property type="evidence" value="ECO:0007669"/>
    <property type="project" value="TreeGrafter"/>
</dbReference>
<dbReference type="PANTHER" id="PTHR19441">
    <property type="entry name" value="WHEY ACDIC PROTEIN WAP"/>
    <property type="match status" value="1"/>
</dbReference>
<feature type="domain" description="WAP" evidence="1">
    <location>
        <begin position="137"/>
        <end position="185"/>
    </location>
</feature>
<dbReference type="GO" id="GO:0045087">
    <property type="term" value="P:innate immune response"/>
    <property type="evidence" value="ECO:0007669"/>
    <property type="project" value="TreeGrafter"/>
</dbReference>
<dbReference type="InterPro" id="IPR008197">
    <property type="entry name" value="WAP_dom"/>
</dbReference>
<name>A0A7I8XIP1_BURXY</name>
<reference evidence="2" key="1">
    <citation type="submission" date="2020-09" db="EMBL/GenBank/DDBJ databases">
        <authorList>
            <person name="Kikuchi T."/>
        </authorList>
    </citation>
    <scope>NUCLEOTIDE SEQUENCE</scope>
    <source>
        <strain evidence="2">Ka4C1</strain>
    </source>
</reference>
<dbReference type="AlphaFoldDB" id="A0A7I8XIP1"/>
<dbReference type="OrthoDB" id="5832458at2759"/>
<gene>
    <name evidence="2" type="ORF">BXYJ_LOCUS12667</name>
</gene>
<accession>A0A7I8XIP1</accession>
<protein>
    <submittedName>
        <fullName evidence="2">(pine wood nematode) hypothetical protein</fullName>
    </submittedName>
</protein>
<dbReference type="EMBL" id="CAJFCV020000005">
    <property type="protein sequence ID" value="CAG9125221.1"/>
    <property type="molecule type" value="Genomic_DNA"/>
</dbReference>
<dbReference type="SMART" id="SM00217">
    <property type="entry name" value="WAP"/>
    <property type="match status" value="1"/>
</dbReference>
<comment type="caution">
    <text evidence="2">The sequence shown here is derived from an EMBL/GenBank/DDBJ whole genome shotgun (WGS) entry which is preliminary data.</text>
</comment>
<dbReference type="SMR" id="A0A7I8XIP1"/>
<dbReference type="PROSITE" id="PS51390">
    <property type="entry name" value="WAP"/>
    <property type="match status" value="1"/>
</dbReference>
<dbReference type="GO" id="GO:0004867">
    <property type="term" value="F:serine-type endopeptidase inhibitor activity"/>
    <property type="evidence" value="ECO:0007669"/>
    <property type="project" value="TreeGrafter"/>
</dbReference>
<dbReference type="Proteomes" id="UP000659654">
    <property type="component" value="Unassembled WGS sequence"/>
</dbReference>
<dbReference type="SUPFAM" id="SSF57256">
    <property type="entry name" value="Elafin-like"/>
    <property type="match status" value="1"/>
</dbReference>
<dbReference type="EMBL" id="CAJFDI010000005">
    <property type="protein sequence ID" value="CAD5232576.1"/>
    <property type="molecule type" value="Genomic_DNA"/>
</dbReference>
<evidence type="ECO:0000313" key="2">
    <source>
        <dbReference type="EMBL" id="CAD5232576.1"/>
    </source>
</evidence>
<dbReference type="InterPro" id="IPR050514">
    <property type="entry name" value="WAP_four-disulfide_core"/>
</dbReference>
<dbReference type="Proteomes" id="UP000582659">
    <property type="component" value="Unassembled WGS sequence"/>
</dbReference>
<dbReference type="Pfam" id="PF00095">
    <property type="entry name" value="WAP"/>
    <property type="match status" value="1"/>
</dbReference>
<dbReference type="InterPro" id="IPR036645">
    <property type="entry name" value="Elafin-like_sf"/>
</dbReference>
<proteinExistence type="predicted"/>
<sequence>MRPESLNGTAADLMGGGRDGTFNKETASMGYKVTGQTEISFTAPASASPYHKTTSDPWDPPLFVFTYGCKIASTVQRINLAISEFFAEEMLSRYIGILFVILVLLDIAIGKSLPSSKQTAKPHKLDVEIPIYHRPDVAERPANCPKSQMSEIIKACTDECKKDSECPSRRKCCWNGCARRCTKPLIKDPTNYLNLPLLTNDD</sequence>
<evidence type="ECO:0000259" key="1">
    <source>
        <dbReference type="PROSITE" id="PS51390"/>
    </source>
</evidence>
<keyword evidence="3" id="KW-1185">Reference proteome</keyword>
<evidence type="ECO:0000313" key="3">
    <source>
        <dbReference type="Proteomes" id="UP000659654"/>
    </source>
</evidence>
<dbReference type="GO" id="GO:0005615">
    <property type="term" value="C:extracellular space"/>
    <property type="evidence" value="ECO:0007669"/>
    <property type="project" value="TreeGrafter"/>
</dbReference>
<dbReference type="PANTHER" id="PTHR19441:SF95">
    <property type="entry name" value="PERLWAPIN ISOFORM X1"/>
    <property type="match status" value="1"/>
</dbReference>
<organism evidence="2 3">
    <name type="scientific">Bursaphelenchus xylophilus</name>
    <name type="common">Pinewood nematode worm</name>
    <name type="synonym">Aphelenchoides xylophilus</name>
    <dbReference type="NCBI Taxonomy" id="6326"/>
    <lineage>
        <taxon>Eukaryota</taxon>
        <taxon>Metazoa</taxon>
        <taxon>Ecdysozoa</taxon>
        <taxon>Nematoda</taxon>
        <taxon>Chromadorea</taxon>
        <taxon>Rhabditida</taxon>
        <taxon>Tylenchina</taxon>
        <taxon>Tylenchomorpha</taxon>
        <taxon>Aphelenchoidea</taxon>
        <taxon>Aphelenchoididae</taxon>
        <taxon>Bursaphelenchus</taxon>
    </lineage>
</organism>